<feature type="transmembrane region" description="Helical" evidence="6">
    <location>
        <begin position="253"/>
        <end position="273"/>
    </location>
</feature>
<evidence type="ECO:0000256" key="4">
    <source>
        <dbReference type="ARBA" id="ARBA00022989"/>
    </source>
</evidence>
<protein>
    <submittedName>
        <fullName evidence="7">Geranylgeranylglycerol-phosphate geranylgeranyltransferase</fullName>
    </submittedName>
</protein>
<dbReference type="Gene3D" id="1.10.357.140">
    <property type="entry name" value="UbiA prenyltransferase"/>
    <property type="match status" value="1"/>
</dbReference>
<dbReference type="EMBL" id="JBHTJM010000008">
    <property type="protein sequence ID" value="MFD0964011.1"/>
    <property type="molecule type" value="Genomic_DNA"/>
</dbReference>
<feature type="transmembrane region" description="Helical" evidence="6">
    <location>
        <begin position="12"/>
        <end position="32"/>
    </location>
</feature>
<sequence>MQILQLIRFKNLFMIAFIQCLLKYVFFALPQFQNIPTALNTNNFTLLVLATICIAAAGYIINDIYDVQADNINKPKKVFINKGISESLANNLFMGFTILGIVLGTYVSWQIGKNSFATIFLLVSALLYFYATSLKQTILVGNIVISAIVSLSVLIVGIFEIAPMVTPETKDAYLFMFKFLIDYALFAFLINLVRELVKDLEDIDGDYKAGYNTLPIAIGRNRASKIAFALCLLTIITIFYYTITYLFENQYLLLYFIFVIIGPLAYCAIKLITAKHKKHFTHISLILKITMLLGMLSIVLLKFV</sequence>
<accession>A0ABW3I2F1</accession>
<evidence type="ECO:0000313" key="7">
    <source>
        <dbReference type="EMBL" id="MFD0964011.1"/>
    </source>
</evidence>
<feature type="transmembrane region" description="Helical" evidence="6">
    <location>
        <begin position="138"/>
        <end position="161"/>
    </location>
</feature>
<feature type="transmembrane region" description="Helical" evidence="6">
    <location>
        <begin position="88"/>
        <end position="109"/>
    </location>
</feature>
<dbReference type="InterPro" id="IPR050475">
    <property type="entry name" value="Prenyltransferase_related"/>
</dbReference>
<dbReference type="PANTHER" id="PTHR42723:SF1">
    <property type="entry name" value="CHLOROPHYLL SYNTHASE, CHLOROPLASTIC"/>
    <property type="match status" value="1"/>
</dbReference>
<evidence type="ECO:0000256" key="3">
    <source>
        <dbReference type="ARBA" id="ARBA00022692"/>
    </source>
</evidence>
<reference evidence="8" key="1">
    <citation type="journal article" date="2019" name="Int. J. Syst. Evol. Microbiol.">
        <title>The Global Catalogue of Microorganisms (GCM) 10K type strain sequencing project: providing services to taxonomists for standard genome sequencing and annotation.</title>
        <authorList>
            <consortium name="The Broad Institute Genomics Platform"/>
            <consortium name="The Broad Institute Genome Sequencing Center for Infectious Disease"/>
            <person name="Wu L."/>
            <person name="Ma J."/>
        </authorList>
    </citation>
    <scope>NUCLEOTIDE SEQUENCE [LARGE SCALE GENOMIC DNA]</scope>
    <source>
        <strain evidence="8">CCUG 62114</strain>
    </source>
</reference>
<evidence type="ECO:0000256" key="5">
    <source>
        <dbReference type="ARBA" id="ARBA00023136"/>
    </source>
</evidence>
<dbReference type="Pfam" id="PF01040">
    <property type="entry name" value="UbiA"/>
    <property type="match status" value="1"/>
</dbReference>
<feature type="transmembrane region" description="Helical" evidence="6">
    <location>
        <begin position="173"/>
        <end position="193"/>
    </location>
</feature>
<gene>
    <name evidence="7" type="ORF">ACFQ1O_08355</name>
</gene>
<feature type="transmembrane region" description="Helical" evidence="6">
    <location>
        <begin position="44"/>
        <end position="67"/>
    </location>
</feature>
<dbReference type="RefSeq" id="WP_377715310.1">
    <property type="nucleotide sequence ID" value="NZ_JBHTJM010000008.1"/>
</dbReference>
<evidence type="ECO:0000256" key="6">
    <source>
        <dbReference type="SAM" id="Phobius"/>
    </source>
</evidence>
<proteinExistence type="predicted"/>
<organism evidence="7 8">
    <name type="scientific">Pseudofulvibacter geojedonensis</name>
    <dbReference type="NCBI Taxonomy" id="1123758"/>
    <lineage>
        <taxon>Bacteria</taxon>
        <taxon>Pseudomonadati</taxon>
        <taxon>Bacteroidota</taxon>
        <taxon>Flavobacteriia</taxon>
        <taxon>Flavobacteriales</taxon>
        <taxon>Flavobacteriaceae</taxon>
        <taxon>Pseudofulvibacter</taxon>
    </lineage>
</organism>
<dbReference type="Gene3D" id="1.20.120.1780">
    <property type="entry name" value="UbiA prenyltransferase"/>
    <property type="match status" value="1"/>
</dbReference>
<keyword evidence="3 6" id="KW-0812">Transmembrane</keyword>
<feature type="transmembrane region" description="Helical" evidence="6">
    <location>
        <begin position="226"/>
        <end position="247"/>
    </location>
</feature>
<comment type="subcellular location">
    <subcellularLocation>
        <location evidence="1">Membrane</location>
        <topology evidence="1">Multi-pass membrane protein</topology>
    </subcellularLocation>
</comment>
<dbReference type="Proteomes" id="UP001596997">
    <property type="component" value="Unassembled WGS sequence"/>
</dbReference>
<feature type="transmembrane region" description="Helical" evidence="6">
    <location>
        <begin position="115"/>
        <end position="131"/>
    </location>
</feature>
<keyword evidence="8" id="KW-1185">Reference proteome</keyword>
<dbReference type="InterPro" id="IPR044878">
    <property type="entry name" value="UbiA_sf"/>
</dbReference>
<keyword evidence="5 6" id="KW-0472">Membrane</keyword>
<dbReference type="PANTHER" id="PTHR42723">
    <property type="entry name" value="CHLOROPHYLL SYNTHASE"/>
    <property type="match status" value="1"/>
</dbReference>
<name>A0ABW3I2F1_9FLAO</name>
<feature type="transmembrane region" description="Helical" evidence="6">
    <location>
        <begin position="285"/>
        <end position="303"/>
    </location>
</feature>
<evidence type="ECO:0000256" key="2">
    <source>
        <dbReference type="ARBA" id="ARBA00022475"/>
    </source>
</evidence>
<dbReference type="CDD" id="cd13961">
    <property type="entry name" value="PT_UbiA_DGGGPS"/>
    <property type="match status" value="1"/>
</dbReference>
<dbReference type="InterPro" id="IPR000537">
    <property type="entry name" value="UbiA_prenyltransferase"/>
</dbReference>
<evidence type="ECO:0000313" key="8">
    <source>
        <dbReference type="Proteomes" id="UP001596997"/>
    </source>
</evidence>
<comment type="caution">
    <text evidence="7">The sequence shown here is derived from an EMBL/GenBank/DDBJ whole genome shotgun (WGS) entry which is preliminary data.</text>
</comment>
<keyword evidence="2" id="KW-1003">Cell membrane</keyword>
<keyword evidence="4 6" id="KW-1133">Transmembrane helix</keyword>
<dbReference type="NCBIfam" id="NF009512">
    <property type="entry name" value="PRK12872.1-1"/>
    <property type="match status" value="1"/>
</dbReference>
<evidence type="ECO:0000256" key="1">
    <source>
        <dbReference type="ARBA" id="ARBA00004141"/>
    </source>
</evidence>